<keyword evidence="2" id="KW-0812">Transmembrane</keyword>
<accession>A0ABY5AMX9</accession>
<protein>
    <submittedName>
        <fullName evidence="3">DUF3084 domain-containing protein</fullName>
    </submittedName>
</protein>
<keyword evidence="2" id="KW-0472">Membrane</keyword>
<organism evidence="3 4">
    <name type="scientific">Phormidium yuhuli AB48</name>
    <dbReference type="NCBI Taxonomy" id="2940671"/>
    <lineage>
        <taxon>Bacteria</taxon>
        <taxon>Bacillati</taxon>
        <taxon>Cyanobacteriota</taxon>
        <taxon>Cyanophyceae</taxon>
        <taxon>Oscillatoriophycideae</taxon>
        <taxon>Oscillatoriales</taxon>
        <taxon>Oscillatoriaceae</taxon>
        <taxon>Phormidium</taxon>
        <taxon>Phormidium yuhuli</taxon>
    </lineage>
</organism>
<keyword evidence="2" id="KW-1133">Transmembrane helix</keyword>
<gene>
    <name evidence="3" type="ORF">NEA10_16195</name>
</gene>
<evidence type="ECO:0000256" key="1">
    <source>
        <dbReference type="SAM" id="Coils"/>
    </source>
</evidence>
<evidence type="ECO:0000256" key="2">
    <source>
        <dbReference type="SAM" id="Phobius"/>
    </source>
</evidence>
<keyword evidence="4" id="KW-1185">Reference proteome</keyword>
<reference evidence="3" key="1">
    <citation type="submission" date="2022-06" db="EMBL/GenBank/DDBJ databases">
        <title>Genome sequence of Phormidium yuhuli AB48 isolated from an industrial photobioreactor environment.</title>
        <authorList>
            <person name="Qiu Y."/>
            <person name="Noonan A.J.C."/>
            <person name="Dofher K."/>
            <person name="Koch M."/>
            <person name="Kieft B."/>
            <person name="Lin X."/>
            <person name="Ziels R.M."/>
            <person name="Hallam S.J."/>
        </authorList>
    </citation>
    <scope>NUCLEOTIDE SEQUENCE</scope>
    <source>
        <strain evidence="3">AB48</strain>
    </source>
</reference>
<dbReference type="Proteomes" id="UP001056708">
    <property type="component" value="Chromosome"/>
</dbReference>
<name>A0ABY5AMX9_9CYAN</name>
<sequence length="497" mass="56629">MTTGYVLILAMLVLGCAIATVGDQIGTKVGKARLSLFNLRPRKTATLVTVVTGGFISASTLAILLLLDQRLRTGLFQLEEIQQDLYSARQDLQDTEIEKGRVETELKAARNRAALVQERLDILNRSLEQVSQELAEALEEQVQTQQQLRQTETQLENTEAERRQAEVEISRIESQLEDTEAQRESLEVAIFQLQRQQQQLQAAAENTRQQLQSRDRELERNRQRLMGQEGELARQEKERSRQARELLRQELELAQRENLLASLSQQQAALQEELRRIGQDFQLLRERRLAILQQQVLTSARVRVMNPDQVDPVILQILQEANRVASQILRPGTPLSPDQPTLQVESDQIRELRERLAGGQEYVVRVRSSRNYLLGEAFVQGFLEVLPNQVLFEAGEVVAEVVVNLDGDLNEVFDRIYWLLEAARFQGERQGILPAQIQMVGSRNPRFREFVERLLEESGAVSIQAVSQNVTYTAGPLFLNIKVVQDEDLLLELTVDN</sequence>
<dbReference type="InterPro" id="IPR021435">
    <property type="entry name" value="DUF3084"/>
</dbReference>
<evidence type="ECO:0000313" key="4">
    <source>
        <dbReference type="Proteomes" id="UP001056708"/>
    </source>
</evidence>
<feature type="transmembrane region" description="Helical" evidence="2">
    <location>
        <begin position="46"/>
        <end position="67"/>
    </location>
</feature>
<evidence type="ECO:0000313" key="3">
    <source>
        <dbReference type="EMBL" id="USR90365.1"/>
    </source>
</evidence>
<dbReference type="SUPFAM" id="SSF57997">
    <property type="entry name" value="Tropomyosin"/>
    <property type="match status" value="1"/>
</dbReference>
<dbReference type="Pfam" id="PF11283">
    <property type="entry name" value="DUF3084"/>
    <property type="match status" value="1"/>
</dbReference>
<dbReference type="Gene3D" id="1.10.287.1490">
    <property type="match status" value="1"/>
</dbReference>
<keyword evidence="1" id="KW-0175">Coiled coil</keyword>
<proteinExistence type="predicted"/>
<feature type="coiled-coil region" evidence="1">
    <location>
        <begin position="78"/>
        <end position="280"/>
    </location>
</feature>
<dbReference type="RefSeq" id="WP_252662397.1">
    <property type="nucleotide sequence ID" value="NZ_CP098611.1"/>
</dbReference>
<dbReference type="EMBL" id="CP098611">
    <property type="protein sequence ID" value="USR90365.1"/>
    <property type="molecule type" value="Genomic_DNA"/>
</dbReference>